<dbReference type="EMBL" id="JAFBFI010000001">
    <property type="protein sequence ID" value="MBM7690802.1"/>
    <property type="molecule type" value="Genomic_DNA"/>
</dbReference>
<keyword evidence="2" id="KW-1185">Reference proteome</keyword>
<evidence type="ECO:0000313" key="1">
    <source>
        <dbReference type="EMBL" id="MBM7690802.1"/>
    </source>
</evidence>
<organism evidence="1 2">
    <name type="scientific">Peribacillus deserti</name>
    <dbReference type="NCBI Taxonomy" id="673318"/>
    <lineage>
        <taxon>Bacteria</taxon>
        <taxon>Bacillati</taxon>
        <taxon>Bacillota</taxon>
        <taxon>Bacilli</taxon>
        <taxon>Bacillales</taxon>
        <taxon>Bacillaceae</taxon>
        <taxon>Peribacillus</taxon>
    </lineage>
</organism>
<comment type="caution">
    <text evidence="1">The sequence shown here is derived from an EMBL/GenBank/DDBJ whole genome shotgun (WGS) entry which is preliminary data.</text>
</comment>
<protein>
    <recommendedName>
        <fullName evidence="3">DUF4309 domain-containing protein</fullName>
    </recommendedName>
</protein>
<dbReference type="Proteomes" id="UP000823486">
    <property type="component" value="Unassembled WGS sequence"/>
</dbReference>
<proteinExistence type="predicted"/>
<evidence type="ECO:0008006" key="3">
    <source>
        <dbReference type="Google" id="ProtNLM"/>
    </source>
</evidence>
<gene>
    <name evidence="1" type="ORF">JOC77_000205</name>
</gene>
<name>A0ABS2QCA9_9BACI</name>
<reference evidence="1 2" key="1">
    <citation type="submission" date="2021-01" db="EMBL/GenBank/DDBJ databases">
        <title>Genomic Encyclopedia of Type Strains, Phase IV (KMG-IV): sequencing the most valuable type-strain genomes for metagenomic binning, comparative biology and taxonomic classification.</title>
        <authorList>
            <person name="Goeker M."/>
        </authorList>
    </citation>
    <scope>NUCLEOTIDE SEQUENCE [LARGE SCALE GENOMIC DNA]</scope>
    <source>
        <strain evidence="1 2">DSM 105482</strain>
    </source>
</reference>
<accession>A0ABS2QCA9</accession>
<dbReference type="RefSeq" id="WP_204537482.1">
    <property type="nucleotide sequence ID" value="NZ_JAFBFI010000001.1"/>
</dbReference>
<sequence>MSKKLLVALLCLGFIVVIYFSASRPASPAASFEERICVRVSSQFGDCKKIAFIDKKSNLVFAESSSGIIPILTNKRFTEIEKFIYPMLDFEEFKEEKQERGPLSWQAKNNVQKDFSMIIGFANEDVKTIIIHSGGDIQPKKFFVRDNLWVWYVTFHKDKVKLPVKVTAYDTNGHIIFGEKTE</sequence>
<evidence type="ECO:0000313" key="2">
    <source>
        <dbReference type="Proteomes" id="UP000823486"/>
    </source>
</evidence>